<proteinExistence type="predicted"/>
<name>A0A4U6W2L1_SETVI</name>
<dbReference type="PANTHER" id="PTHR33065">
    <property type="entry name" value="OS07G0486400 PROTEIN"/>
    <property type="match status" value="1"/>
</dbReference>
<gene>
    <name evidence="2" type="ORF">SEVIR_2G328366v2</name>
</gene>
<feature type="compositionally biased region" description="Acidic residues" evidence="1">
    <location>
        <begin position="37"/>
        <end position="48"/>
    </location>
</feature>
<dbReference type="AlphaFoldDB" id="A0A4U6W2L1"/>
<dbReference type="EMBL" id="CM016553">
    <property type="protein sequence ID" value="TKW34779.1"/>
    <property type="molecule type" value="Genomic_DNA"/>
</dbReference>
<organism evidence="2 3">
    <name type="scientific">Setaria viridis</name>
    <name type="common">Green bristlegrass</name>
    <name type="synonym">Setaria italica subsp. viridis</name>
    <dbReference type="NCBI Taxonomy" id="4556"/>
    <lineage>
        <taxon>Eukaryota</taxon>
        <taxon>Viridiplantae</taxon>
        <taxon>Streptophyta</taxon>
        <taxon>Embryophyta</taxon>
        <taxon>Tracheophyta</taxon>
        <taxon>Spermatophyta</taxon>
        <taxon>Magnoliopsida</taxon>
        <taxon>Liliopsida</taxon>
        <taxon>Poales</taxon>
        <taxon>Poaceae</taxon>
        <taxon>PACMAD clade</taxon>
        <taxon>Panicoideae</taxon>
        <taxon>Panicodae</taxon>
        <taxon>Paniceae</taxon>
        <taxon>Cenchrinae</taxon>
        <taxon>Setaria</taxon>
    </lineage>
</organism>
<dbReference type="PANTHER" id="PTHR33065:SF88">
    <property type="entry name" value="OS11G0104220 PROTEIN"/>
    <property type="match status" value="1"/>
</dbReference>
<sequence length="128" mass="13529">MIGLASDPSAAVETDGRGRSSVNTADATLGDLPQAAAEEEAAGADDEAAAEAMGFRLSWTSSHPLAAALEETTPIGPKRFTYGPVPFRDKSFDTVQVFSVAIKEIKPELGFHWPLQVYGLVAHGTIRT</sequence>
<dbReference type="Gramene" id="TKW34779">
    <property type="protein sequence ID" value="TKW34779"/>
    <property type="gene ID" value="SEVIR_2G328366v2"/>
</dbReference>
<evidence type="ECO:0000313" key="2">
    <source>
        <dbReference type="EMBL" id="TKW34779.1"/>
    </source>
</evidence>
<dbReference type="Proteomes" id="UP000298652">
    <property type="component" value="Chromosome 2"/>
</dbReference>
<protein>
    <submittedName>
        <fullName evidence="2">Uncharacterized protein</fullName>
    </submittedName>
</protein>
<evidence type="ECO:0000313" key="3">
    <source>
        <dbReference type="Proteomes" id="UP000298652"/>
    </source>
</evidence>
<evidence type="ECO:0000256" key="1">
    <source>
        <dbReference type="SAM" id="MobiDB-lite"/>
    </source>
</evidence>
<reference evidence="2" key="1">
    <citation type="submission" date="2019-03" db="EMBL/GenBank/DDBJ databases">
        <title>WGS assembly of Setaria viridis.</title>
        <authorList>
            <person name="Huang P."/>
            <person name="Jenkins J."/>
            <person name="Grimwood J."/>
            <person name="Barry K."/>
            <person name="Healey A."/>
            <person name="Mamidi S."/>
            <person name="Sreedasyam A."/>
            <person name="Shu S."/>
            <person name="Feldman M."/>
            <person name="Wu J."/>
            <person name="Yu Y."/>
            <person name="Chen C."/>
            <person name="Johnson J."/>
            <person name="Rokhsar D."/>
            <person name="Baxter I."/>
            <person name="Schmutz J."/>
            <person name="Brutnell T."/>
            <person name="Kellogg E."/>
        </authorList>
    </citation>
    <scope>NUCLEOTIDE SEQUENCE [LARGE SCALE GENOMIC DNA]</scope>
</reference>
<accession>A0A4U6W2L1</accession>
<keyword evidence="3" id="KW-1185">Reference proteome</keyword>
<feature type="region of interest" description="Disordered" evidence="1">
    <location>
        <begin position="1"/>
        <end position="48"/>
    </location>
</feature>